<dbReference type="Gramene" id="OE9A050299T1">
    <property type="protein sequence ID" value="OE9A050299C1"/>
    <property type="gene ID" value="OE9A050299"/>
</dbReference>
<evidence type="ECO:0000256" key="3">
    <source>
        <dbReference type="SAM" id="SignalP"/>
    </source>
</evidence>
<dbReference type="InterPro" id="IPR001764">
    <property type="entry name" value="Glyco_hydro_3_N"/>
</dbReference>
<dbReference type="Proteomes" id="UP000594638">
    <property type="component" value="Unassembled WGS sequence"/>
</dbReference>
<feature type="region of interest" description="Disordered" evidence="2">
    <location>
        <begin position="224"/>
        <end position="243"/>
    </location>
</feature>
<dbReference type="PANTHER" id="PTHR42721">
    <property type="entry name" value="SUGAR HYDROLASE-RELATED"/>
    <property type="match status" value="1"/>
</dbReference>
<evidence type="ECO:0000256" key="2">
    <source>
        <dbReference type="SAM" id="MobiDB-lite"/>
    </source>
</evidence>
<proteinExistence type="predicted"/>
<dbReference type="GO" id="GO:0009044">
    <property type="term" value="F:xylan 1,4-beta-xylosidase activity"/>
    <property type="evidence" value="ECO:0007669"/>
    <property type="project" value="InterPro"/>
</dbReference>
<dbReference type="GO" id="GO:0045493">
    <property type="term" value="P:xylan catabolic process"/>
    <property type="evidence" value="ECO:0007669"/>
    <property type="project" value="InterPro"/>
</dbReference>
<dbReference type="GO" id="GO:0046556">
    <property type="term" value="F:alpha-L-arabinofuranosidase activity"/>
    <property type="evidence" value="ECO:0007669"/>
    <property type="project" value="TreeGrafter"/>
</dbReference>
<dbReference type="SUPFAM" id="SSF51445">
    <property type="entry name" value="(Trans)glycosidases"/>
    <property type="match status" value="1"/>
</dbReference>
<dbReference type="InterPro" id="IPR044993">
    <property type="entry name" value="BXL"/>
</dbReference>
<dbReference type="InterPro" id="IPR017853">
    <property type="entry name" value="GH"/>
</dbReference>
<dbReference type="GO" id="GO:0031222">
    <property type="term" value="P:arabinan catabolic process"/>
    <property type="evidence" value="ECO:0007669"/>
    <property type="project" value="TreeGrafter"/>
</dbReference>
<feature type="chain" id="PRO_5035885640" evidence="3">
    <location>
        <begin position="28"/>
        <end position="362"/>
    </location>
</feature>
<dbReference type="OrthoDB" id="47059at2759"/>
<organism evidence="5 6">
    <name type="scientific">Olea europaea subsp. europaea</name>
    <dbReference type="NCBI Taxonomy" id="158383"/>
    <lineage>
        <taxon>Eukaryota</taxon>
        <taxon>Viridiplantae</taxon>
        <taxon>Streptophyta</taxon>
        <taxon>Embryophyta</taxon>
        <taxon>Tracheophyta</taxon>
        <taxon>Spermatophyta</taxon>
        <taxon>Magnoliopsida</taxon>
        <taxon>eudicotyledons</taxon>
        <taxon>Gunneridae</taxon>
        <taxon>Pentapetalae</taxon>
        <taxon>asterids</taxon>
        <taxon>lamiids</taxon>
        <taxon>Lamiales</taxon>
        <taxon>Oleaceae</taxon>
        <taxon>Oleeae</taxon>
        <taxon>Olea</taxon>
    </lineage>
</organism>
<dbReference type="InterPro" id="IPR036962">
    <property type="entry name" value="Glyco_hydro_3_N_sf"/>
</dbReference>
<keyword evidence="6" id="KW-1185">Reference proteome</keyword>
<gene>
    <name evidence="5" type="ORF">OLEA9_A050299</name>
</gene>
<dbReference type="AlphaFoldDB" id="A0A8S0RK78"/>
<evidence type="ECO:0000313" key="5">
    <source>
        <dbReference type="EMBL" id="CAA2979766.1"/>
    </source>
</evidence>
<dbReference type="Pfam" id="PF00933">
    <property type="entry name" value="Glyco_hydro_3"/>
    <property type="match status" value="1"/>
</dbReference>
<accession>A0A8S0RK78</accession>
<dbReference type="EMBL" id="CACTIH010003633">
    <property type="protein sequence ID" value="CAA2979766.1"/>
    <property type="molecule type" value="Genomic_DNA"/>
</dbReference>
<dbReference type="Gene3D" id="3.20.20.300">
    <property type="entry name" value="Glycoside hydrolase, family 3, N-terminal domain"/>
    <property type="match status" value="1"/>
</dbReference>
<sequence length="362" mass="39791">MSAHSRSIFFLILHYLQFLTSSTPCNAIKNSSPNNLQYPCTPPYFNSYPFCNNSNPTKARAESLISLLTIDEKIQLLCNNFSGIPRLGIPPYEWWSESLHGLATNGPGITFNGSIKSATGFPQVILTAAAFNRTLWAEIASAIAVEARAMYNLGQAGLTFWAPNINIFRDPRWGRGQETPGEDPMVAAAYAIDKAKLTSLAKPHHNNHSFSPATTFVASNHSHHCQSDQQLSKTTTNTNTITPREKPAMTEFSIENAASSSMPTRSSKVPKLFGLDPELFKEDFNSGDSDDLSSSFPVELSGCFRSYPLFVAQISSALLPLSPYHQQRCGHLHSGRRCLVFRQKRASSGASLLAPTPKYRGL</sequence>
<feature type="domain" description="Glycoside hydrolase family 3 N-terminal" evidence="4">
    <location>
        <begin position="115"/>
        <end position="192"/>
    </location>
</feature>
<dbReference type="PANTHER" id="PTHR42721:SF1">
    <property type="entry name" value="BETA-D-XYLOSIDASE 6-RELATED"/>
    <property type="match status" value="1"/>
</dbReference>
<comment type="caution">
    <text evidence="5">The sequence shown here is derived from an EMBL/GenBank/DDBJ whole genome shotgun (WGS) entry which is preliminary data.</text>
</comment>
<evidence type="ECO:0000259" key="4">
    <source>
        <dbReference type="Pfam" id="PF00933"/>
    </source>
</evidence>
<reference evidence="5 6" key="1">
    <citation type="submission" date="2019-12" db="EMBL/GenBank/DDBJ databases">
        <authorList>
            <person name="Alioto T."/>
            <person name="Alioto T."/>
            <person name="Gomez Garrido J."/>
        </authorList>
    </citation>
    <scope>NUCLEOTIDE SEQUENCE [LARGE SCALE GENOMIC DNA]</scope>
</reference>
<evidence type="ECO:0000313" key="6">
    <source>
        <dbReference type="Proteomes" id="UP000594638"/>
    </source>
</evidence>
<feature type="signal peptide" evidence="3">
    <location>
        <begin position="1"/>
        <end position="27"/>
    </location>
</feature>
<protein>
    <submittedName>
        <fullName evidence="5">Probable beta-D-xylosidase 6</fullName>
    </submittedName>
</protein>
<keyword evidence="1" id="KW-0378">Hydrolase</keyword>
<evidence type="ECO:0000256" key="1">
    <source>
        <dbReference type="ARBA" id="ARBA00022801"/>
    </source>
</evidence>
<name>A0A8S0RK78_OLEEU</name>
<keyword evidence="3" id="KW-0732">Signal</keyword>